<evidence type="ECO:0000313" key="2">
    <source>
        <dbReference type="Proteomes" id="UP001230328"/>
    </source>
</evidence>
<protein>
    <recommendedName>
        <fullName evidence="3">ATP-binding protein</fullName>
    </recommendedName>
</protein>
<sequence length="488" mass="53153">MTLPTPGQLRTLIHDALTTALTRDAATLPTSMLYTPGCRPALFIDSSVVRGGPGVGKTLWARVLTVPDLRAAAAHDLKMPRLADTRVISAHGAAGDSDGYPAAPELEALLGEGIRPVTVWAAVALTALGICDLTHLPSWRDRAQWLLRNPDALRQAVGDLNSQGRTHLVVFDNLDRLHPDQRTTDRVASGVLQLAADLARLGPRVRAKVFLRPDTLDAALWALTSEARRALRTADLNWSTPDHWGQVTGTHLYGLFFQLLANHPSEGAAAFRSLTPGWRLTPDGRFSAPEQLNSDPAAQERLFTMIADPYMGATVRRGSTYRFILTYLQDGVGGLSPRPFLMALRQAVRHALDDHPDHPCALHHQDIRRGVPEGARARAAEVEQVMPWVRAALTPLAGQQLPIDSDQVIALWDHARLPDRLRRLGSRAADPYPSGMRHLARYHNLLEELTAAGVVHPGTDGSWDMPAPFRIAHGLGRRGGVKPASAPV</sequence>
<accession>A0ABU0T6F8</accession>
<dbReference type="RefSeq" id="WP_307527501.1">
    <property type="nucleotide sequence ID" value="NZ_JAUSZI010000002.1"/>
</dbReference>
<dbReference type="EMBL" id="JAUSZI010000002">
    <property type="protein sequence ID" value="MDQ1031396.1"/>
    <property type="molecule type" value="Genomic_DNA"/>
</dbReference>
<evidence type="ECO:0000313" key="1">
    <source>
        <dbReference type="EMBL" id="MDQ1031396.1"/>
    </source>
</evidence>
<comment type="caution">
    <text evidence="1">The sequence shown here is derived from an EMBL/GenBank/DDBJ whole genome shotgun (WGS) entry which is preliminary data.</text>
</comment>
<evidence type="ECO:0008006" key="3">
    <source>
        <dbReference type="Google" id="ProtNLM"/>
    </source>
</evidence>
<gene>
    <name evidence="1" type="ORF">QF035_008978</name>
</gene>
<keyword evidence="2" id="KW-1185">Reference proteome</keyword>
<dbReference type="Proteomes" id="UP001230328">
    <property type="component" value="Unassembled WGS sequence"/>
</dbReference>
<name>A0ABU0T6F8_9ACTN</name>
<proteinExistence type="predicted"/>
<reference evidence="1 2" key="1">
    <citation type="submission" date="2023-07" db="EMBL/GenBank/DDBJ databases">
        <title>Comparative genomics of wheat-associated soil bacteria to identify genetic determinants of phenazine resistance.</title>
        <authorList>
            <person name="Mouncey N."/>
        </authorList>
    </citation>
    <scope>NUCLEOTIDE SEQUENCE [LARGE SCALE GENOMIC DNA]</scope>
    <source>
        <strain evidence="1 2">V2I4</strain>
    </source>
</reference>
<organism evidence="1 2">
    <name type="scientific">Streptomyces umbrinus</name>
    <dbReference type="NCBI Taxonomy" id="67370"/>
    <lineage>
        <taxon>Bacteria</taxon>
        <taxon>Bacillati</taxon>
        <taxon>Actinomycetota</taxon>
        <taxon>Actinomycetes</taxon>
        <taxon>Kitasatosporales</taxon>
        <taxon>Streptomycetaceae</taxon>
        <taxon>Streptomyces</taxon>
        <taxon>Streptomyces phaeochromogenes group</taxon>
    </lineage>
</organism>